<keyword evidence="4 6" id="KW-0472">Membrane</keyword>
<evidence type="ECO:0000256" key="5">
    <source>
        <dbReference type="ARBA" id="ARBA00023329"/>
    </source>
</evidence>
<evidence type="ECO:0000256" key="2">
    <source>
        <dbReference type="ARBA" id="ARBA00022824"/>
    </source>
</evidence>
<dbReference type="HAMAP" id="MF_03058">
    <property type="entry name" value="VMA21"/>
    <property type="match status" value="1"/>
</dbReference>
<dbReference type="GO" id="GO:0070072">
    <property type="term" value="P:vacuolar proton-transporting V-type ATPase complex assembly"/>
    <property type="evidence" value="ECO:0007669"/>
    <property type="project" value="UniProtKB-UniRule"/>
</dbReference>
<dbReference type="Pfam" id="PF09446">
    <property type="entry name" value="VMA21"/>
    <property type="match status" value="1"/>
</dbReference>
<evidence type="ECO:0000256" key="4">
    <source>
        <dbReference type="ARBA" id="ARBA00023136"/>
    </source>
</evidence>
<name>A0AAE0JQ96_9PEZI</name>
<evidence type="ECO:0000313" key="8">
    <source>
        <dbReference type="EMBL" id="KAK3355059.1"/>
    </source>
</evidence>
<dbReference type="PANTHER" id="PTHR31792:SF3">
    <property type="entry name" value="VACUOLAR ATPASE ASSEMBLY INTEGRAL MEMBRANE PROTEIN VMA21"/>
    <property type="match status" value="1"/>
</dbReference>
<comment type="similarity">
    <text evidence="6">Belongs to the VMA21 family.</text>
</comment>
<reference evidence="8" key="1">
    <citation type="journal article" date="2023" name="Mol. Phylogenet. Evol.">
        <title>Genome-scale phylogeny and comparative genomics of the fungal order Sordariales.</title>
        <authorList>
            <person name="Hensen N."/>
            <person name="Bonometti L."/>
            <person name="Westerberg I."/>
            <person name="Brannstrom I.O."/>
            <person name="Guillou S."/>
            <person name="Cros-Aarteil S."/>
            <person name="Calhoun S."/>
            <person name="Haridas S."/>
            <person name="Kuo A."/>
            <person name="Mondo S."/>
            <person name="Pangilinan J."/>
            <person name="Riley R."/>
            <person name="LaButti K."/>
            <person name="Andreopoulos B."/>
            <person name="Lipzen A."/>
            <person name="Chen C."/>
            <person name="Yan M."/>
            <person name="Daum C."/>
            <person name="Ng V."/>
            <person name="Clum A."/>
            <person name="Steindorff A."/>
            <person name="Ohm R.A."/>
            <person name="Martin F."/>
            <person name="Silar P."/>
            <person name="Natvig D.O."/>
            <person name="Lalanne C."/>
            <person name="Gautier V."/>
            <person name="Ament-Velasquez S.L."/>
            <person name="Kruys A."/>
            <person name="Hutchinson M.I."/>
            <person name="Powell A.J."/>
            <person name="Barry K."/>
            <person name="Miller A.N."/>
            <person name="Grigoriev I.V."/>
            <person name="Debuchy R."/>
            <person name="Gladieux P."/>
            <person name="Hiltunen Thoren M."/>
            <person name="Johannesson H."/>
        </authorList>
    </citation>
    <scope>NUCLEOTIDE SEQUENCE</scope>
    <source>
        <strain evidence="8">CBS 560.94</strain>
    </source>
</reference>
<evidence type="ECO:0008006" key="10">
    <source>
        <dbReference type="Google" id="ProtNLM"/>
    </source>
</evidence>
<organism evidence="8 9">
    <name type="scientific">Neurospora tetraspora</name>
    <dbReference type="NCBI Taxonomy" id="94610"/>
    <lineage>
        <taxon>Eukaryota</taxon>
        <taxon>Fungi</taxon>
        <taxon>Dikarya</taxon>
        <taxon>Ascomycota</taxon>
        <taxon>Pezizomycotina</taxon>
        <taxon>Sordariomycetes</taxon>
        <taxon>Sordariomycetidae</taxon>
        <taxon>Sordariales</taxon>
        <taxon>Sordariaceae</taxon>
        <taxon>Neurospora</taxon>
    </lineage>
</organism>
<reference evidence="8" key="2">
    <citation type="submission" date="2023-06" db="EMBL/GenBank/DDBJ databases">
        <authorList>
            <consortium name="Lawrence Berkeley National Laboratory"/>
            <person name="Haridas S."/>
            <person name="Hensen N."/>
            <person name="Bonometti L."/>
            <person name="Westerberg I."/>
            <person name="Brannstrom I.O."/>
            <person name="Guillou S."/>
            <person name="Cros-Aarteil S."/>
            <person name="Calhoun S."/>
            <person name="Kuo A."/>
            <person name="Mondo S."/>
            <person name="Pangilinan J."/>
            <person name="Riley R."/>
            <person name="Labutti K."/>
            <person name="Andreopoulos B."/>
            <person name="Lipzen A."/>
            <person name="Chen C."/>
            <person name="Yanf M."/>
            <person name="Daum C."/>
            <person name="Ng V."/>
            <person name="Clum A."/>
            <person name="Steindorff A."/>
            <person name="Ohm R."/>
            <person name="Martin F."/>
            <person name="Silar P."/>
            <person name="Natvig D."/>
            <person name="Lalanne C."/>
            <person name="Gautier V."/>
            <person name="Ament-Velasquez S.L."/>
            <person name="Kruys A."/>
            <person name="Hutchinson M.I."/>
            <person name="Powell A.J."/>
            <person name="Barry K."/>
            <person name="Miller A.N."/>
            <person name="Grigoriev I.V."/>
            <person name="Debuchy R."/>
            <person name="Gladieux P."/>
            <person name="Thoren M.H."/>
            <person name="Johannesson H."/>
        </authorList>
    </citation>
    <scope>NUCLEOTIDE SEQUENCE</scope>
    <source>
        <strain evidence="8">CBS 560.94</strain>
    </source>
</reference>
<protein>
    <recommendedName>
        <fullName evidence="10">Vacuolar ATPase assembly integral membrane protein VMA21</fullName>
    </recommendedName>
</protein>
<evidence type="ECO:0000256" key="6">
    <source>
        <dbReference type="HAMAP-Rule" id="MF_03058"/>
    </source>
</evidence>
<evidence type="ECO:0000256" key="3">
    <source>
        <dbReference type="ARBA" id="ARBA00022989"/>
    </source>
</evidence>
<comment type="function">
    <text evidence="6">Required for the assembly of the V0 complex of the vacuolar ATPase (V-ATPase) in the endoplasmic reticulum.</text>
</comment>
<evidence type="ECO:0000256" key="7">
    <source>
        <dbReference type="SAM" id="MobiDB-lite"/>
    </source>
</evidence>
<dbReference type="AlphaFoldDB" id="A0AAE0JQ96"/>
<dbReference type="GO" id="GO:0005789">
    <property type="term" value="C:endoplasmic reticulum membrane"/>
    <property type="evidence" value="ECO:0007669"/>
    <property type="project" value="UniProtKB-SubCell"/>
</dbReference>
<accession>A0AAE0JQ96</accession>
<comment type="caution">
    <text evidence="6">Lacks conserved residue(s) required for the propagation of feature annotation.</text>
</comment>
<comment type="caution">
    <text evidence="8">The sequence shown here is derived from an EMBL/GenBank/DDBJ whole genome shotgun (WGS) entry which is preliminary data.</text>
</comment>
<dbReference type="RefSeq" id="XP_062686437.1">
    <property type="nucleotide sequence ID" value="XM_062826015.1"/>
</dbReference>
<dbReference type="InterPro" id="IPR019013">
    <property type="entry name" value="Vma21"/>
</dbReference>
<keyword evidence="2 6" id="KW-0256">Endoplasmic reticulum</keyword>
<feature type="region of interest" description="Disordered" evidence="7">
    <location>
        <begin position="98"/>
        <end position="118"/>
    </location>
</feature>
<keyword evidence="1 6" id="KW-0812">Transmembrane</keyword>
<gene>
    <name evidence="8" type="ORF">B0H65DRAFT_450588</name>
</gene>
<evidence type="ECO:0000256" key="1">
    <source>
        <dbReference type="ARBA" id="ARBA00022692"/>
    </source>
</evidence>
<keyword evidence="9" id="KW-1185">Reference proteome</keyword>
<feature type="transmembrane region" description="Helical" evidence="6">
    <location>
        <begin position="40"/>
        <end position="61"/>
    </location>
</feature>
<keyword evidence="3 6" id="KW-1133">Transmembrane helix</keyword>
<dbReference type="GeneID" id="87863169"/>
<comment type="subcellular location">
    <subcellularLocation>
        <location evidence="6">Endoplasmic reticulum membrane</location>
        <topology evidence="6">Multi-pass membrane protein</topology>
    </subcellularLocation>
    <subcellularLocation>
        <location evidence="6">Endoplasmic reticulum-Golgi intermediate compartment membrane</location>
        <topology evidence="6">Multi-pass membrane protein</topology>
    </subcellularLocation>
    <subcellularLocation>
        <location evidence="6">Cytoplasmic vesicle</location>
        <location evidence="6">COPII-coated vesicle membrane</location>
        <topology evidence="6">Multi-pass membrane protein</topology>
    </subcellularLocation>
</comment>
<feature type="compositionally biased region" description="Basic and acidic residues" evidence="7">
    <location>
        <begin position="102"/>
        <end position="118"/>
    </location>
</feature>
<dbReference type="Proteomes" id="UP001278500">
    <property type="component" value="Unassembled WGS sequence"/>
</dbReference>
<feature type="transmembrane region" description="Helical" evidence="6">
    <location>
        <begin position="73"/>
        <end position="95"/>
    </location>
</feature>
<dbReference type="PANTHER" id="PTHR31792">
    <property type="entry name" value="VACUOLAR ATPASE ASSEMBLY INTEGRAL MEMBRANE PROTEIN VMA21"/>
    <property type="match status" value="1"/>
</dbReference>
<keyword evidence="5 6" id="KW-0968">Cytoplasmic vesicle</keyword>
<sequence length="118" mass="12728">MATRRIISQEKTLLEKDDRIGFSPSASEKSNITPAVPASVIIKLLAFTFAMIVIPISSYFLTVDRLFKGNSTYAGATAAIMANVVLIGYIIVAMAEDQSDQENEKKEGGGKAEGKKDL</sequence>
<evidence type="ECO:0000313" key="9">
    <source>
        <dbReference type="Proteomes" id="UP001278500"/>
    </source>
</evidence>
<dbReference type="GO" id="GO:0033116">
    <property type="term" value="C:endoplasmic reticulum-Golgi intermediate compartment membrane"/>
    <property type="evidence" value="ECO:0007669"/>
    <property type="project" value="UniProtKB-SubCell"/>
</dbReference>
<dbReference type="GO" id="GO:0012507">
    <property type="term" value="C:ER to Golgi transport vesicle membrane"/>
    <property type="evidence" value="ECO:0007669"/>
    <property type="project" value="UniProtKB-SubCell"/>
</dbReference>
<dbReference type="EMBL" id="JAUEPP010000001">
    <property type="protein sequence ID" value="KAK3355059.1"/>
    <property type="molecule type" value="Genomic_DNA"/>
</dbReference>
<proteinExistence type="inferred from homology"/>